<name>A0ABV6QXR5_9ACTN</name>
<dbReference type="InterPro" id="IPR029447">
    <property type="entry name" value="DUF4439"/>
</dbReference>
<dbReference type="SUPFAM" id="SSF47240">
    <property type="entry name" value="Ferritin-like"/>
    <property type="match status" value="1"/>
</dbReference>
<dbReference type="EMBL" id="JBHLTC010000049">
    <property type="protein sequence ID" value="MFC0629290.1"/>
    <property type="molecule type" value="Genomic_DNA"/>
</dbReference>
<dbReference type="Gene3D" id="1.20.1260.10">
    <property type="match status" value="1"/>
</dbReference>
<dbReference type="Pfam" id="PF14530">
    <property type="entry name" value="DUF4439"/>
    <property type="match status" value="1"/>
</dbReference>
<evidence type="ECO:0000313" key="2">
    <source>
        <dbReference type="EMBL" id="MFC0629290.1"/>
    </source>
</evidence>
<comment type="caution">
    <text evidence="2">The sequence shown here is derived from an EMBL/GenBank/DDBJ whole genome shotgun (WGS) entry which is preliminary data.</text>
</comment>
<organism evidence="2 3">
    <name type="scientific">Kribbella deserti</name>
    <dbReference type="NCBI Taxonomy" id="1926257"/>
    <lineage>
        <taxon>Bacteria</taxon>
        <taxon>Bacillati</taxon>
        <taxon>Actinomycetota</taxon>
        <taxon>Actinomycetes</taxon>
        <taxon>Propionibacteriales</taxon>
        <taxon>Kribbellaceae</taxon>
        <taxon>Kribbella</taxon>
    </lineage>
</organism>
<dbReference type="InterPro" id="IPR012347">
    <property type="entry name" value="Ferritin-like"/>
</dbReference>
<dbReference type="CDD" id="cd00657">
    <property type="entry name" value="Ferritin_like"/>
    <property type="match status" value="1"/>
</dbReference>
<gene>
    <name evidence="2" type="ORF">ACFFGN_34815</name>
</gene>
<accession>A0ABV6QXR5</accession>
<proteinExistence type="predicted"/>
<reference evidence="2 3" key="1">
    <citation type="submission" date="2024-09" db="EMBL/GenBank/DDBJ databases">
        <authorList>
            <person name="Sun Q."/>
            <person name="Mori K."/>
        </authorList>
    </citation>
    <scope>NUCLEOTIDE SEQUENCE [LARGE SCALE GENOMIC DNA]</scope>
    <source>
        <strain evidence="2 3">CGMCC 1.15906</strain>
    </source>
</reference>
<evidence type="ECO:0000259" key="1">
    <source>
        <dbReference type="Pfam" id="PF14530"/>
    </source>
</evidence>
<dbReference type="Proteomes" id="UP001589890">
    <property type="component" value="Unassembled WGS sequence"/>
</dbReference>
<keyword evidence="3" id="KW-1185">Reference proteome</keyword>
<feature type="domain" description="DUF4439" evidence="1">
    <location>
        <begin position="6"/>
        <end position="133"/>
    </location>
</feature>
<protein>
    <submittedName>
        <fullName evidence="2">Ferritin-like domain-containing protein</fullName>
    </submittedName>
</protein>
<evidence type="ECO:0000313" key="3">
    <source>
        <dbReference type="Proteomes" id="UP001589890"/>
    </source>
</evidence>
<sequence length="135" mass="14203">MSEVEALQACLAGEHAAIYAIGVAGGHLKGARFTAARDLYERHEVRRDRLIELITAAGDKPAPAEPAYDLPSQVNGQPPAIALIRLVEQRLAVVYGDLTAAAETKPTRTLAVQAGIAAAREHMLWGGSPAAMPLG</sequence>
<dbReference type="InterPro" id="IPR009078">
    <property type="entry name" value="Ferritin-like_SF"/>
</dbReference>
<dbReference type="RefSeq" id="WP_380057114.1">
    <property type="nucleotide sequence ID" value="NZ_JBHLTC010000049.1"/>
</dbReference>